<dbReference type="SUPFAM" id="SSF53756">
    <property type="entry name" value="UDP-Glycosyltransferase/glycogen phosphorylase"/>
    <property type="match status" value="1"/>
</dbReference>
<evidence type="ECO:0000313" key="2">
    <source>
        <dbReference type="Proteomes" id="UP001384579"/>
    </source>
</evidence>
<accession>A0ABU8YVR2</accession>
<feature type="non-terminal residue" evidence="1">
    <location>
        <position position="70"/>
    </location>
</feature>
<dbReference type="Gene3D" id="3.40.50.2000">
    <property type="entry name" value="Glycogen Phosphorylase B"/>
    <property type="match status" value="1"/>
</dbReference>
<keyword evidence="2" id="KW-1185">Reference proteome</keyword>
<dbReference type="EMBL" id="JBBLXS010000642">
    <property type="protein sequence ID" value="MEK0188499.1"/>
    <property type="molecule type" value="Genomic_DNA"/>
</dbReference>
<evidence type="ECO:0000313" key="1">
    <source>
        <dbReference type="EMBL" id="MEK0188499.1"/>
    </source>
</evidence>
<reference evidence="1 2" key="1">
    <citation type="journal article" date="2020" name="Harmful Algae">
        <title>Molecular and morphological characterization of a novel dihydroanatoxin-a producing Microcoleus species (cyanobacteria) from the Russian River, California, USA.</title>
        <authorList>
            <person name="Conklin K.Y."/>
            <person name="Stancheva R."/>
            <person name="Otten T.G."/>
            <person name="Fadness R."/>
            <person name="Boyer G.L."/>
            <person name="Read B."/>
            <person name="Zhang X."/>
            <person name="Sheath R.G."/>
        </authorList>
    </citation>
    <scope>NUCLEOTIDE SEQUENCE [LARGE SCALE GENOMIC DNA]</scope>
    <source>
        <strain evidence="1 2">PTRS2</strain>
    </source>
</reference>
<sequence length="70" mass="8005">MQILMLSSTFPYPPSRGGTQVRTFHLLKYLSRRHHVILGTLRSPDVTDAQIHELRQQVAELAVFPNPQIP</sequence>
<gene>
    <name evidence="1" type="ORF">WMG39_27180</name>
</gene>
<proteinExistence type="predicted"/>
<comment type="caution">
    <text evidence="1">The sequence shown here is derived from an EMBL/GenBank/DDBJ whole genome shotgun (WGS) entry which is preliminary data.</text>
</comment>
<dbReference type="GO" id="GO:0016740">
    <property type="term" value="F:transferase activity"/>
    <property type="evidence" value="ECO:0007669"/>
    <property type="project" value="UniProtKB-KW"/>
</dbReference>
<dbReference type="Proteomes" id="UP001384579">
    <property type="component" value="Unassembled WGS sequence"/>
</dbReference>
<keyword evidence="1" id="KW-0808">Transferase</keyword>
<name>A0ABU8YVR2_9CYAN</name>
<protein>
    <submittedName>
        <fullName evidence="1">Glycosyl transferase family 1</fullName>
    </submittedName>
</protein>
<organism evidence="1 2">
    <name type="scientific">Microcoleus anatoxicus PTRS2</name>
    <dbReference type="NCBI Taxonomy" id="2705321"/>
    <lineage>
        <taxon>Bacteria</taxon>
        <taxon>Bacillati</taxon>
        <taxon>Cyanobacteriota</taxon>
        <taxon>Cyanophyceae</taxon>
        <taxon>Oscillatoriophycideae</taxon>
        <taxon>Oscillatoriales</taxon>
        <taxon>Microcoleaceae</taxon>
        <taxon>Microcoleus</taxon>
        <taxon>Microcoleus anatoxicus</taxon>
    </lineage>
</organism>